<dbReference type="SUPFAM" id="SSF54637">
    <property type="entry name" value="Thioesterase/thiol ester dehydrase-isomerase"/>
    <property type="match status" value="2"/>
</dbReference>
<name>A0A975PLI6_9RHOB</name>
<organism evidence="2 3">
    <name type="scientific">Sulfitobacter albidus</name>
    <dbReference type="NCBI Taxonomy" id="2829501"/>
    <lineage>
        <taxon>Bacteria</taxon>
        <taxon>Pseudomonadati</taxon>
        <taxon>Pseudomonadota</taxon>
        <taxon>Alphaproteobacteria</taxon>
        <taxon>Rhodobacterales</taxon>
        <taxon>Roseobacteraceae</taxon>
        <taxon>Sulfitobacter</taxon>
    </lineage>
</organism>
<proteinExistence type="predicted"/>
<dbReference type="AlphaFoldDB" id="A0A975PLI6"/>
<dbReference type="InterPro" id="IPR039569">
    <property type="entry name" value="FAS1-like_DH_region"/>
</dbReference>
<dbReference type="KEGG" id="sual:KDD17_12270"/>
<dbReference type="Proteomes" id="UP000683291">
    <property type="component" value="Chromosome 1"/>
</dbReference>
<dbReference type="EMBL" id="CP073581">
    <property type="protein sequence ID" value="QUJ75724.1"/>
    <property type="molecule type" value="Genomic_DNA"/>
</dbReference>
<dbReference type="PANTHER" id="PTHR28152">
    <property type="entry name" value="HYDROXYACYL-THIOESTER DEHYDRATASE TYPE 2, MITOCHONDRIAL"/>
    <property type="match status" value="1"/>
</dbReference>
<protein>
    <submittedName>
        <fullName evidence="2">MaoC family dehydratase N-terminal domain-containing protein</fullName>
    </submittedName>
</protein>
<gene>
    <name evidence="2" type="ORF">KDD17_12270</name>
</gene>
<feature type="domain" description="FAS1-like dehydratase" evidence="1">
    <location>
        <begin position="73"/>
        <end position="138"/>
    </location>
</feature>
<evidence type="ECO:0000313" key="2">
    <source>
        <dbReference type="EMBL" id="QUJ75724.1"/>
    </source>
</evidence>
<reference evidence="2" key="1">
    <citation type="submission" date="2021-04" db="EMBL/GenBank/DDBJ databases">
        <title>Complete genome sequence for Sulfitobacter sp. strain JK7-1.</title>
        <authorList>
            <person name="Park S.-J."/>
        </authorList>
    </citation>
    <scope>NUCLEOTIDE SEQUENCE</scope>
    <source>
        <strain evidence="2">JK7-1</strain>
    </source>
</reference>
<dbReference type="RefSeq" id="WP_212703926.1">
    <property type="nucleotide sequence ID" value="NZ_CP073581.1"/>
</dbReference>
<sequence>MDQINLSAWIDRREITTGGVDFATAQTARATLGGGPLREGDRLPALWHWCAFRPTAEMADLGPDGHPRPGDFLPPVRLNRRMWAGGALEFLRPLHVGERLTRETRIAGVSEKSGAAGDMVFVTLEHEIAGEAGLAIRERQDIVYLQIPERFRAPKPTAPFDADATEPVMISPPLLFRYSAITFNAHRIHYDLPYTQEVEHYPDLVVHGPLQATLLMDLATRHRGRAPSMFSFRGLHPVFASDTVALALQKASDAEWSLSTVANDTHQGMHARAIWEI</sequence>
<dbReference type="InterPro" id="IPR052741">
    <property type="entry name" value="Mitochondrial_HTD2"/>
</dbReference>
<dbReference type="Pfam" id="PF13452">
    <property type="entry name" value="FAS1_DH_region"/>
    <property type="match status" value="1"/>
</dbReference>
<dbReference type="Gene3D" id="3.10.129.10">
    <property type="entry name" value="Hotdog Thioesterase"/>
    <property type="match status" value="2"/>
</dbReference>
<accession>A0A975PLI6</accession>
<dbReference type="GO" id="GO:0019171">
    <property type="term" value="F:(3R)-hydroxyacyl-[acyl-carrier-protein] dehydratase activity"/>
    <property type="evidence" value="ECO:0007669"/>
    <property type="project" value="TreeGrafter"/>
</dbReference>
<evidence type="ECO:0000259" key="1">
    <source>
        <dbReference type="Pfam" id="PF13452"/>
    </source>
</evidence>
<keyword evidence="3" id="KW-1185">Reference proteome</keyword>
<evidence type="ECO:0000313" key="3">
    <source>
        <dbReference type="Proteomes" id="UP000683291"/>
    </source>
</evidence>
<dbReference type="PANTHER" id="PTHR28152:SF1">
    <property type="entry name" value="HYDROXYACYL-THIOESTER DEHYDRATASE TYPE 2, MITOCHONDRIAL"/>
    <property type="match status" value="1"/>
</dbReference>
<dbReference type="InterPro" id="IPR029069">
    <property type="entry name" value="HotDog_dom_sf"/>
</dbReference>